<dbReference type="Proteomes" id="UP001246690">
    <property type="component" value="Chromosome"/>
</dbReference>
<dbReference type="EMBL" id="CP133838">
    <property type="protein sequence ID" value="WMY72470.1"/>
    <property type="molecule type" value="Genomic_DNA"/>
</dbReference>
<gene>
    <name evidence="1" type="ORF">RHD99_13335</name>
</gene>
<dbReference type="RefSeq" id="WP_309874396.1">
    <property type="nucleotide sequence ID" value="NZ_CP133838.1"/>
</dbReference>
<keyword evidence="2" id="KW-1185">Reference proteome</keyword>
<organism evidence="1 2">
    <name type="scientific">Buttiauxella selenatireducens</name>
    <dbReference type="NCBI Taxonomy" id="3073902"/>
    <lineage>
        <taxon>Bacteria</taxon>
        <taxon>Pseudomonadati</taxon>
        <taxon>Pseudomonadota</taxon>
        <taxon>Gammaproteobacteria</taxon>
        <taxon>Enterobacterales</taxon>
        <taxon>Enterobacteriaceae</taxon>
        <taxon>Buttiauxella</taxon>
    </lineage>
</organism>
<evidence type="ECO:0000313" key="1">
    <source>
        <dbReference type="EMBL" id="WMY72470.1"/>
    </source>
</evidence>
<protein>
    <submittedName>
        <fullName evidence="1">Uncharacterized protein</fullName>
    </submittedName>
</protein>
<evidence type="ECO:0000313" key="2">
    <source>
        <dbReference type="Proteomes" id="UP001246690"/>
    </source>
</evidence>
<reference evidence="1 2" key="1">
    <citation type="submission" date="2023-09" db="EMBL/GenBank/DDBJ databases">
        <title>Buttiauxella selenatireducens sp. nov., isolated from the rhizosphere of Cardamine hupingshanesis.</title>
        <authorList>
            <person name="Zhang S."/>
            <person name="Xu Z."/>
            <person name="Wang H."/>
            <person name="Guo Y."/>
        </authorList>
    </citation>
    <scope>NUCLEOTIDE SEQUENCE [LARGE SCALE GENOMIC DNA]</scope>
    <source>
        <strain evidence="1 2">R73</strain>
    </source>
</reference>
<name>A0ABY9S621_9ENTR</name>
<sequence>MKTLNQTPAITTVSIIFAMKPEAMVPDLPRNGTTRPLHRRAG</sequence>
<accession>A0ABY9S621</accession>
<proteinExistence type="predicted"/>